<keyword evidence="3" id="KW-0732">Signal</keyword>
<dbReference type="EMBL" id="CP111021">
    <property type="protein sequence ID" value="WAR15933.1"/>
    <property type="molecule type" value="Genomic_DNA"/>
</dbReference>
<feature type="signal peptide" evidence="3">
    <location>
        <begin position="1"/>
        <end position="26"/>
    </location>
</feature>
<feature type="domain" description="EGF-like" evidence="4">
    <location>
        <begin position="93"/>
        <end position="122"/>
    </location>
</feature>
<feature type="domain" description="EGF-like" evidence="4">
    <location>
        <begin position="61"/>
        <end position="91"/>
    </location>
</feature>
<evidence type="ECO:0000256" key="3">
    <source>
        <dbReference type="SAM" id="SignalP"/>
    </source>
</evidence>
<dbReference type="SMART" id="SM00181">
    <property type="entry name" value="EGF"/>
    <property type="match status" value="9"/>
</dbReference>
<feature type="domain" description="EGF-like" evidence="4">
    <location>
        <begin position="342"/>
        <end position="372"/>
    </location>
</feature>
<protein>
    <submittedName>
        <fullName evidence="5">TENX-like protein</fullName>
    </submittedName>
</protein>
<keyword evidence="1" id="KW-0245">EGF-like domain</keyword>
<keyword evidence="2" id="KW-1133">Transmembrane helix</keyword>
<dbReference type="PANTHER" id="PTHR24043:SF8">
    <property type="entry name" value="EGF-LIKE DOMAIN-CONTAINING PROTEIN"/>
    <property type="match status" value="1"/>
</dbReference>
<sequence length="481" mass="51259">MVNDACARIKICILYMLINVCKPAIGQTCPTYCSSCDQTQGPNRCTSCVTGYFLSNTACISCTYIGTNCVTCSNKTHCGECMPGFWDIKCGTVCRDGCNTATCSLLDGSCTCKQGFYGSTCQVPCSQNCLTETCGSNGECGCKAGFYGSSCKGICFETCEDCTDATTCSLCPHGRYGTLCGDSCQCSSRCDIITGACEDETCPNSCIECVDSENCSECVHGWYGKNCNYTCSNNCNGRCEQYSGNCKACYHGFFGPQCVDQCINCRDSICNQAGECTSCFEGKFGLFCNNTCSYDCVDNTCNQMDGSCHHLVQCPKNCVTCKDNVTCTKCENSFYGFLCTFECSSTCKGGNCELESGRCGNCESAYYGNFCEKTCSESCAHSKTESLCDSIGKCNNGCIDGFIGDTCTTEAGKQSPVGPEEGTGSSSVIVGAVIGALGVFVVVALVVVKTQKKTYEDISPEQNQDKPYTTLEETITSNGIA</sequence>
<proteinExistence type="predicted"/>
<dbReference type="Gene3D" id="2.10.25.10">
    <property type="entry name" value="Laminin"/>
    <property type="match status" value="1"/>
</dbReference>
<feature type="domain" description="EGF-like" evidence="4">
    <location>
        <begin position="307"/>
        <end position="340"/>
    </location>
</feature>
<feature type="domain" description="EGF-like" evidence="4">
    <location>
        <begin position="154"/>
        <end position="185"/>
    </location>
</feature>
<keyword evidence="2" id="KW-0812">Transmembrane</keyword>
<evidence type="ECO:0000256" key="1">
    <source>
        <dbReference type="ARBA" id="ARBA00022536"/>
    </source>
</evidence>
<evidence type="ECO:0000256" key="2">
    <source>
        <dbReference type="SAM" id="Phobius"/>
    </source>
</evidence>
<feature type="domain" description="EGF-like" evidence="4">
    <location>
        <begin position="230"/>
        <end position="259"/>
    </location>
</feature>
<dbReference type="InterPro" id="IPR000742">
    <property type="entry name" value="EGF"/>
</dbReference>
<keyword evidence="2" id="KW-0472">Membrane</keyword>
<reference evidence="5" key="1">
    <citation type="submission" date="2022-11" db="EMBL/GenBank/DDBJ databases">
        <title>Centuries of genome instability and evolution in soft-shell clam transmissible cancer (bioRxiv).</title>
        <authorList>
            <person name="Hart S.F.M."/>
            <person name="Yonemitsu M.A."/>
            <person name="Giersch R.M."/>
            <person name="Beal B.F."/>
            <person name="Arriagada G."/>
            <person name="Davis B.W."/>
            <person name="Ostrander E.A."/>
            <person name="Goff S.P."/>
            <person name="Metzger M.J."/>
        </authorList>
    </citation>
    <scope>NUCLEOTIDE SEQUENCE</scope>
    <source>
        <strain evidence="5">MELC-2E11</strain>
        <tissue evidence="5">Siphon/mantle</tissue>
    </source>
</reference>
<feature type="domain" description="EGF-like" evidence="4">
    <location>
        <begin position="196"/>
        <end position="228"/>
    </location>
</feature>
<gene>
    <name evidence="5" type="ORF">MAR_030527</name>
</gene>
<accession>A0ABY7F168</accession>
<feature type="chain" id="PRO_5046722623" evidence="3">
    <location>
        <begin position="27"/>
        <end position="481"/>
    </location>
</feature>
<evidence type="ECO:0000259" key="4">
    <source>
        <dbReference type="SMART" id="SM00181"/>
    </source>
</evidence>
<dbReference type="InterPro" id="IPR042635">
    <property type="entry name" value="MEGF10/SREC1/2-like"/>
</dbReference>
<dbReference type="PANTHER" id="PTHR24043">
    <property type="entry name" value="SCAVENGER RECEPTOR CLASS F"/>
    <property type="match status" value="1"/>
</dbReference>
<evidence type="ECO:0000313" key="6">
    <source>
        <dbReference type="Proteomes" id="UP001164746"/>
    </source>
</evidence>
<keyword evidence="6" id="KW-1185">Reference proteome</keyword>
<feature type="domain" description="EGF-like" evidence="4">
    <location>
        <begin position="124"/>
        <end position="152"/>
    </location>
</feature>
<feature type="domain" description="EGF-like" evidence="4">
    <location>
        <begin position="374"/>
        <end position="408"/>
    </location>
</feature>
<organism evidence="5 6">
    <name type="scientific">Mya arenaria</name>
    <name type="common">Soft-shell clam</name>
    <dbReference type="NCBI Taxonomy" id="6604"/>
    <lineage>
        <taxon>Eukaryota</taxon>
        <taxon>Metazoa</taxon>
        <taxon>Spiralia</taxon>
        <taxon>Lophotrochozoa</taxon>
        <taxon>Mollusca</taxon>
        <taxon>Bivalvia</taxon>
        <taxon>Autobranchia</taxon>
        <taxon>Heteroconchia</taxon>
        <taxon>Euheterodonta</taxon>
        <taxon>Imparidentia</taxon>
        <taxon>Neoheterodontei</taxon>
        <taxon>Myida</taxon>
        <taxon>Myoidea</taxon>
        <taxon>Myidae</taxon>
        <taxon>Mya</taxon>
    </lineage>
</organism>
<evidence type="ECO:0000313" key="5">
    <source>
        <dbReference type="EMBL" id="WAR15933.1"/>
    </source>
</evidence>
<feature type="transmembrane region" description="Helical" evidence="2">
    <location>
        <begin position="428"/>
        <end position="448"/>
    </location>
</feature>
<dbReference type="Proteomes" id="UP001164746">
    <property type="component" value="Chromosome 10"/>
</dbReference>
<name>A0ABY7F168_MYAAR</name>